<dbReference type="RefSeq" id="WP_194447721.1">
    <property type="nucleotide sequence ID" value="NZ_CP063849.1"/>
</dbReference>
<dbReference type="GO" id="GO:0004674">
    <property type="term" value="F:protein serine/threonine kinase activity"/>
    <property type="evidence" value="ECO:0007669"/>
    <property type="project" value="TreeGrafter"/>
</dbReference>
<dbReference type="KEGG" id="pfer:IRI77_25000"/>
<dbReference type="Pfam" id="PF00069">
    <property type="entry name" value="Pkinase"/>
    <property type="match status" value="1"/>
</dbReference>
<gene>
    <name evidence="6" type="ORF">IRI77_25000</name>
</gene>
<keyword evidence="2" id="KW-0547">Nucleotide-binding</keyword>
<evidence type="ECO:0000256" key="1">
    <source>
        <dbReference type="ARBA" id="ARBA00022679"/>
    </source>
</evidence>
<feature type="domain" description="Protein kinase" evidence="5">
    <location>
        <begin position="46"/>
        <end position="300"/>
    </location>
</feature>
<evidence type="ECO:0000256" key="4">
    <source>
        <dbReference type="ARBA" id="ARBA00022840"/>
    </source>
</evidence>
<dbReference type="PANTHER" id="PTHR43289:SF6">
    <property type="entry name" value="SERINE_THREONINE-PROTEIN KINASE NEKL-3"/>
    <property type="match status" value="1"/>
</dbReference>
<dbReference type="InterPro" id="IPR019734">
    <property type="entry name" value="TPR_rpt"/>
</dbReference>
<evidence type="ECO:0000313" key="7">
    <source>
        <dbReference type="Proteomes" id="UP000593892"/>
    </source>
</evidence>
<dbReference type="Gene3D" id="1.25.40.10">
    <property type="entry name" value="Tetratricopeptide repeat domain"/>
    <property type="match status" value="3"/>
</dbReference>
<reference evidence="6 7" key="1">
    <citation type="submission" date="2020-10" db="EMBL/GenBank/DDBJ databases">
        <title>Complete genome sequence of Paludibaculum fermentans P105T, a facultatively anaerobic acidobacterium capable of dissimilatory Fe(III) reduction.</title>
        <authorList>
            <person name="Dedysh S.N."/>
            <person name="Beletsky A.V."/>
            <person name="Kulichevskaya I.S."/>
            <person name="Mardanov A.V."/>
            <person name="Ravin N.V."/>
        </authorList>
    </citation>
    <scope>NUCLEOTIDE SEQUENCE [LARGE SCALE GENOMIC DNA]</scope>
    <source>
        <strain evidence="6 7">P105</strain>
    </source>
</reference>
<dbReference type="Gene3D" id="1.10.510.10">
    <property type="entry name" value="Transferase(Phosphotransferase) domain 1"/>
    <property type="match status" value="1"/>
</dbReference>
<dbReference type="Gene3D" id="3.30.200.20">
    <property type="entry name" value="Phosphorylase Kinase, domain 1"/>
    <property type="match status" value="1"/>
</dbReference>
<dbReference type="GO" id="GO:0005524">
    <property type="term" value="F:ATP binding"/>
    <property type="evidence" value="ECO:0007669"/>
    <property type="project" value="UniProtKB-KW"/>
</dbReference>
<dbReference type="InterPro" id="IPR011990">
    <property type="entry name" value="TPR-like_helical_dom_sf"/>
</dbReference>
<dbReference type="InterPro" id="IPR011009">
    <property type="entry name" value="Kinase-like_dom_sf"/>
</dbReference>
<name>A0A7S7NLW4_PALFE</name>
<dbReference type="Pfam" id="PF13181">
    <property type="entry name" value="TPR_8"/>
    <property type="match status" value="1"/>
</dbReference>
<keyword evidence="1" id="KW-0808">Transferase</keyword>
<dbReference type="SMART" id="SM00028">
    <property type="entry name" value="TPR"/>
    <property type="match status" value="4"/>
</dbReference>
<dbReference type="InterPro" id="IPR000719">
    <property type="entry name" value="Prot_kinase_dom"/>
</dbReference>
<dbReference type="CDD" id="cd14014">
    <property type="entry name" value="STKc_PknB_like"/>
    <property type="match status" value="1"/>
</dbReference>
<dbReference type="AlphaFoldDB" id="A0A7S7NLW4"/>
<dbReference type="SUPFAM" id="SSF48452">
    <property type="entry name" value="TPR-like"/>
    <property type="match status" value="3"/>
</dbReference>
<dbReference type="Proteomes" id="UP000593892">
    <property type="component" value="Chromosome"/>
</dbReference>
<accession>A0A7S7NLW4</accession>
<evidence type="ECO:0000256" key="3">
    <source>
        <dbReference type="ARBA" id="ARBA00022777"/>
    </source>
</evidence>
<evidence type="ECO:0000256" key="2">
    <source>
        <dbReference type="ARBA" id="ARBA00022741"/>
    </source>
</evidence>
<dbReference type="SUPFAM" id="SSF56112">
    <property type="entry name" value="Protein kinase-like (PK-like)"/>
    <property type="match status" value="1"/>
</dbReference>
<sequence>MISLIQTFRRLTLRIGTRTETAVDSPVCRDPAAAVEVEALGKWGNFVIREQIAQGAFGQVYRAWDPALAREVALKLYPTVDNTLSSEVVEEGRMLARLRHQNIATVYGAAIQDGRVGLWMELIKGQSLAELLASQGPMSSREAAVIGTDLCHALATVHAVGLLHRDIKAQNLMRESGGRIVLIDFGLGEDRKKADFKGQAELAGTPFYMAPELFDGERASVRSEVYSVGVLLFHLVSGRFPIEADNIDELRNAQRLQLVQDLAELRPELPAAFVSLVRRATALDPTDRFSSVAELARPLRDLLSGENRFEAGRLLTRRTAILTAAAVTSALAGITVWRSKWQGSPFRTNPGEALLISPIENLTGDAELDGFGTALHQFVSQSGFFNLLGADEINSSIERMDRTKSESSHPDVARELALRNGAHIIVFGNLSRIGDEFALMLRVEKLGEDPNAVESKRDTRWNASGKRELFGVIRDAGNWIRSECGEGADSIAERERAPEDVTTSSWQALKLFGVAESLKMADRGEDAIGILKQAVQFDPEFTLAYMRIGDIRLGQGNYDEGEQWWAKAVGILGRRRLSEREDFRIKAMLAGDSTQYAECERIYRAYVVRFPNDWYAHWRHGSVLDHFDSSKEAAEELKTADRLRPNTWRIHAQLCATYLANSDFGSAMSAAQTLRKLKQPEWAKLYEAPCALLRGDIPAAERLYLELYRSEAAQRLAVAPILLASFYTELGRLEEAILVLDESLKRDQGAVGVSDIAARMLCKAWIEQSAGRSGDAVLTLQAALARSDSADTRFNAGLLYARLGHISEAERLKGTFNPAHRFQINAVAPHRLAGEIALARGAFERAYSSFEAAAAHEPPAHHKEPLARAYAKAGRWGRSMALYDSMLSRPGRICRYLDQEAPGLWMDSTLQHACVAAEAGSIEAARKSVGRYRAVRGNKTTVLTDQLAQRRAEELIQSDTERLR</sequence>
<keyword evidence="4" id="KW-0067">ATP-binding</keyword>
<evidence type="ECO:0000259" key="5">
    <source>
        <dbReference type="PROSITE" id="PS50011"/>
    </source>
</evidence>
<dbReference type="PROSITE" id="PS50011">
    <property type="entry name" value="PROTEIN_KINASE_DOM"/>
    <property type="match status" value="1"/>
</dbReference>
<keyword evidence="7" id="KW-1185">Reference proteome</keyword>
<proteinExistence type="predicted"/>
<evidence type="ECO:0000313" key="6">
    <source>
        <dbReference type="EMBL" id="QOY86052.1"/>
    </source>
</evidence>
<protein>
    <submittedName>
        <fullName evidence="6">Protein kinase</fullName>
    </submittedName>
</protein>
<dbReference type="SMART" id="SM00220">
    <property type="entry name" value="S_TKc"/>
    <property type="match status" value="1"/>
</dbReference>
<organism evidence="6 7">
    <name type="scientific">Paludibaculum fermentans</name>
    <dbReference type="NCBI Taxonomy" id="1473598"/>
    <lineage>
        <taxon>Bacteria</taxon>
        <taxon>Pseudomonadati</taxon>
        <taxon>Acidobacteriota</taxon>
        <taxon>Terriglobia</taxon>
        <taxon>Bryobacterales</taxon>
        <taxon>Bryobacteraceae</taxon>
        <taxon>Paludibaculum</taxon>
    </lineage>
</organism>
<dbReference type="PANTHER" id="PTHR43289">
    <property type="entry name" value="MITOGEN-ACTIVATED PROTEIN KINASE KINASE KINASE 20-RELATED"/>
    <property type="match status" value="1"/>
</dbReference>
<keyword evidence="3 6" id="KW-0418">Kinase</keyword>
<dbReference type="EMBL" id="CP063849">
    <property type="protein sequence ID" value="QOY86052.1"/>
    <property type="molecule type" value="Genomic_DNA"/>
</dbReference>